<keyword evidence="4" id="KW-0676">Redox-active center</keyword>
<evidence type="ECO:0000256" key="3">
    <source>
        <dbReference type="ARBA" id="ARBA00023157"/>
    </source>
</evidence>
<dbReference type="InterPro" id="IPR002130">
    <property type="entry name" value="Cyclophilin-type_PPIase_dom"/>
</dbReference>
<organism evidence="8 9">
    <name type="scientific">Lagenidium giganteum</name>
    <dbReference type="NCBI Taxonomy" id="4803"/>
    <lineage>
        <taxon>Eukaryota</taxon>
        <taxon>Sar</taxon>
        <taxon>Stramenopiles</taxon>
        <taxon>Oomycota</taxon>
        <taxon>Peronosporomycetes</taxon>
        <taxon>Pythiales</taxon>
        <taxon>Pythiaceae</taxon>
    </lineage>
</organism>
<dbReference type="GO" id="GO:0016973">
    <property type="term" value="P:poly(A)+ mRNA export from nucleus"/>
    <property type="evidence" value="ECO:0007669"/>
    <property type="project" value="TreeGrafter"/>
</dbReference>
<evidence type="ECO:0000313" key="8">
    <source>
        <dbReference type="EMBL" id="DBA00727.1"/>
    </source>
</evidence>
<evidence type="ECO:0000313" key="9">
    <source>
        <dbReference type="Proteomes" id="UP001146120"/>
    </source>
</evidence>
<reference evidence="8" key="1">
    <citation type="submission" date="2022-11" db="EMBL/GenBank/DDBJ databases">
        <authorList>
            <person name="Morgan W.R."/>
            <person name="Tartar A."/>
        </authorList>
    </citation>
    <scope>NUCLEOTIDE SEQUENCE</scope>
    <source>
        <strain evidence="8">ARSEF 373</strain>
    </source>
</reference>
<evidence type="ECO:0008006" key="10">
    <source>
        <dbReference type="Google" id="ProtNLM"/>
    </source>
</evidence>
<dbReference type="Pfam" id="PF25573">
    <property type="entry name" value="TPR_PSMD3_N"/>
    <property type="match status" value="1"/>
</dbReference>
<sequence>MRKQKNPGYGSTMYSTKVLNKNIVKSYLTIGDPYRDPHQVEGKNNRHKGKQMMTVPAKDTCNGVGYFEKKTYSSDPLHDTTTYLAAQPMDKRKSGFGSKDASRRDEFMSHIRTEQYRETLQTEMKILKAQKKNQTTEQNLEDFEAFKQQRKFPEGLAETKYLYDIGRSQTTEFNQKSHRDTFYTMRTGNSKFKRNNGPFMLTSEMIGLGADDVSNNRPTPKGASTKHDDLEVEHQSLNPTITSSRYRIPKPSGKGAAKSASSTQNLVFLMLGCFSLGICVHVWQFSADHTPPPLTEKFYEKEMVEFTTKFGTFTVELFPEHAPKSVENFRKLIDQGYYVDGPGFYRNERNFLLQGGGFLVDKKSPFENLPVEYSLPSTKGMMVIARGQKSDSGNSEFAVMMHDNSEANKPSGDSPGFTVFGRVVQGWHTLEYISKKMRSGFLAKDEADRQVKFDKVEYVKRLTNDNPQAKRRLEELYYKLETRHAVNVFGTPGCDEMAQIKKIFLKHRATTRSEEVWHAHHAHPYEIEALEAITGQKTLPIVYIDDKLIGGLTEVQRMEKEGTLRTELEKSGALAESIVWDAITKNPLVVFSKSYCPYCKKAKETLASLGAKPVVFELDQRADGQSIQDFLFRLTDRSTVPNVFIKGKSIGGGDDTQALYQSGELAQRLKLAVVSFGLCGSPSVHTTPHTAPTRQTPMPMLLAAYLDRVEAAIGGKASTDLAELLSLTRCSYDVDVASLSVANIQQICSSKLGRFDGFAEVVCGMIKARKHIEEQQFADAYTAQIAAVIKFMEIFREETNWVVPFLHVLILDTRMIAMRADMEASEKAGDEVHDNLRGAEQHLKKGFSMAANDRAPPEHNKKLGALFVVNQLFKIYFKLNTIHLCRNLIRAVEGPAFPEFERFKKSDKVTYQYYAGRISMFEDQYHKAEKCLDYAWKHCHKDYVRNKRMILQFLVPVKLLLGIMPSPKLIEEYALEEYKGLTEAIRTGNLQSFNECLDTYQDRFIQQGVYLLIEKLRLVALRNLFKKVYLIRQVHQLKLRDFQTAIEFVTGAPMELDEIECILANLIFKGYMKGYMSHQKKVLVVSKANPFPPITDVSS</sequence>
<dbReference type="Gene3D" id="2.40.100.10">
    <property type="entry name" value="Cyclophilin-like"/>
    <property type="match status" value="1"/>
</dbReference>
<dbReference type="InterPro" id="IPR045114">
    <property type="entry name" value="Csn12-like"/>
</dbReference>
<dbReference type="AlphaFoldDB" id="A0AAV2Z230"/>
<dbReference type="SUPFAM" id="SSF52833">
    <property type="entry name" value="Thioredoxin-like"/>
    <property type="match status" value="2"/>
</dbReference>
<dbReference type="SUPFAM" id="SSF50891">
    <property type="entry name" value="Cyclophilin-like"/>
    <property type="match status" value="1"/>
</dbReference>
<gene>
    <name evidence="8" type="ORF">N0F65_001198</name>
</gene>
<dbReference type="GO" id="GO:0003690">
    <property type="term" value="F:double-stranded DNA binding"/>
    <property type="evidence" value="ECO:0007669"/>
    <property type="project" value="InterPro"/>
</dbReference>
<dbReference type="InterPro" id="IPR000717">
    <property type="entry name" value="PCI_dom"/>
</dbReference>
<reference evidence="8" key="2">
    <citation type="journal article" date="2023" name="Microbiol Resour">
        <title>Decontamination and Annotation of the Draft Genome Sequence of the Oomycete Lagenidium giganteum ARSEF 373.</title>
        <authorList>
            <person name="Morgan W.R."/>
            <person name="Tartar A."/>
        </authorList>
    </citation>
    <scope>NUCLEOTIDE SEQUENCE</scope>
    <source>
        <strain evidence="8">ARSEF 373</strain>
    </source>
</reference>
<comment type="caution">
    <text evidence="8">The sequence shown here is derived from an EMBL/GenBank/DDBJ whole genome shotgun (WGS) entry which is preliminary data.</text>
</comment>
<dbReference type="Gene3D" id="1.10.10.10">
    <property type="entry name" value="Winged helix-like DNA-binding domain superfamily/Winged helix DNA-binding domain"/>
    <property type="match status" value="1"/>
</dbReference>
<dbReference type="Pfam" id="PF00462">
    <property type="entry name" value="Glutaredoxin"/>
    <property type="match status" value="1"/>
</dbReference>
<dbReference type="FunFam" id="1.10.10.10:FF:000146">
    <property type="entry name" value="PCI domain-containing protein 2 homolog"/>
    <property type="match status" value="1"/>
</dbReference>
<dbReference type="NCBIfam" id="TIGR02180">
    <property type="entry name" value="GRX_euk"/>
    <property type="match status" value="1"/>
</dbReference>
<keyword evidence="1" id="KW-0813">Transport</keyword>
<accession>A0AAV2Z230</accession>
<dbReference type="FunFam" id="3.40.30.10:FF:000093">
    <property type="entry name" value="Glutaredoxin 2"/>
    <property type="match status" value="1"/>
</dbReference>
<proteinExistence type="inferred from homology"/>
<dbReference type="GO" id="GO:0006368">
    <property type="term" value="P:transcription elongation by RNA polymerase II"/>
    <property type="evidence" value="ECO:0007669"/>
    <property type="project" value="TreeGrafter"/>
</dbReference>
<evidence type="ECO:0000259" key="7">
    <source>
        <dbReference type="PROSITE" id="PS50250"/>
    </source>
</evidence>
<dbReference type="InterPro" id="IPR057985">
    <property type="entry name" value="TPR_PSMD3_N"/>
</dbReference>
<dbReference type="GO" id="GO:0003723">
    <property type="term" value="F:RNA binding"/>
    <property type="evidence" value="ECO:0007669"/>
    <property type="project" value="InterPro"/>
</dbReference>
<dbReference type="PROSITE" id="PS50250">
    <property type="entry name" value="PCI"/>
    <property type="match status" value="1"/>
</dbReference>
<dbReference type="Gene3D" id="3.40.30.10">
    <property type="entry name" value="Glutaredoxin"/>
    <property type="match status" value="2"/>
</dbReference>
<dbReference type="InterPro" id="IPR002109">
    <property type="entry name" value="Glutaredoxin"/>
</dbReference>
<dbReference type="InterPro" id="IPR036249">
    <property type="entry name" value="Thioredoxin-like_sf"/>
</dbReference>
<dbReference type="PRINTS" id="PR00160">
    <property type="entry name" value="GLUTAREDOXIN"/>
</dbReference>
<dbReference type="InterPro" id="IPR029000">
    <property type="entry name" value="Cyclophilin-like_dom_sf"/>
</dbReference>
<dbReference type="GO" id="GO:0003755">
    <property type="term" value="F:peptidyl-prolyl cis-trans isomerase activity"/>
    <property type="evidence" value="ECO:0007669"/>
    <property type="project" value="InterPro"/>
</dbReference>
<dbReference type="PANTHER" id="PTHR12732:SF0">
    <property type="entry name" value="PCI DOMAIN-CONTAINING PROTEIN 2"/>
    <property type="match status" value="1"/>
</dbReference>
<dbReference type="PANTHER" id="PTHR12732">
    <property type="entry name" value="UNCHARACTERIZED PROTEASOME COMPONENT REGION PCI-CONTAINING"/>
    <property type="match status" value="1"/>
</dbReference>
<evidence type="ECO:0000259" key="6">
    <source>
        <dbReference type="PROSITE" id="PS50072"/>
    </source>
</evidence>
<keyword evidence="3" id="KW-1015">Disulfide bond</keyword>
<protein>
    <recommendedName>
        <fullName evidence="10">PCI domain-containing protein</fullName>
    </recommendedName>
</protein>
<keyword evidence="2" id="KW-0249">Electron transport</keyword>
<dbReference type="Pfam" id="PF01399">
    <property type="entry name" value="PCI"/>
    <property type="match status" value="1"/>
</dbReference>
<dbReference type="GO" id="GO:0070390">
    <property type="term" value="C:transcription export complex 2"/>
    <property type="evidence" value="ECO:0007669"/>
    <property type="project" value="TreeGrafter"/>
</dbReference>
<dbReference type="PROSITE" id="PS50072">
    <property type="entry name" value="CSA_PPIASE_2"/>
    <property type="match status" value="1"/>
</dbReference>
<dbReference type="GO" id="GO:0000973">
    <property type="term" value="P:post-transcriptional tethering of RNA polymerase II gene DNA at nuclear periphery"/>
    <property type="evidence" value="ECO:0007669"/>
    <property type="project" value="TreeGrafter"/>
</dbReference>
<dbReference type="PROSITE" id="PS00195">
    <property type="entry name" value="GLUTAREDOXIN_1"/>
    <property type="match status" value="1"/>
</dbReference>
<dbReference type="InterPro" id="IPR011899">
    <property type="entry name" value="Glutaredoxin_euk/vir"/>
</dbReference>
<dbReference type="CDD" id="cd03419">
    <property type="entry name" value="GRX_GRXh_1_2_like"/>
    <property type="match status" value="1"/>
</dbReference>
<name>A0AAV2Z230_9STRA</name>
<dbReference type="Proteomes" id="UP001146120">
    <property type="component" value="Unassembled WGS sequence"/>
</dbReference>
<evidence type="ECO:0000256" key="5">
    <source>
        <dbReference type="ARBA" id="ARBA00025771"/>
    </source>
</evidence>
<dbReference type="SMART" id="SM00753">
    <property type="entry name" value="PAM"/>
    <property type="match status" value="1"/>
</dbReference>
<keyword evidence="9" id="KW-1185">Reference proteome</keyword>
<feature type="domain" description="PCI" evidence="7">
    <location>
        <begin position="909"/>
        <end position="1090"/>
    </location>
</feature>
<dbReference type="PROSITE" id="PS51354">
    <property type="entry name" value="GLUTAREDOXIN_2"/>
    <property type="match status" value="2"/>
</dbReference>
<dbReference type="InterPro" id="IPR014025">
    <property type="entry name" value="Glutaredoxin_subgr"/>
</dbReference>
<evidence type="ECO:0000256" key="1">
    <source>
        <dbReference type="ARBA" id="ARBA00022448"/>
    </source>
</evidence>
<dbReference type="EMBL" id="DAKRPA010000059">
    <property type="protein sequence ID" value="DBA00727.1"/>
    <property type="molecule type" value="Genomic_DNA"/>
</dbReference>
<evidence type="ECO:0000256" key="2">
    <source>
        <dbReference type="ARBA" id="ARBA00022982"/>
    </source>
</evidence>
<comment type="similarity">
    <text evidence="5">Belongs to the CSN12 family.</text>
</comment>
<dbReference type="Pfam" id="PF00160">
    <property type="entry name" value="Pro_isomerase"/>
    <property type="match status" value="1"/>
</dbReference>
<feature type="domain" description="PPIase cyclophilin-type" evidence="6">
    <location>
        <begin position="300"/>
        <end position="458"/>
    </location>
</feature>
<dbReference type="InterPro" id="IPR011767">
    <property type="entry name" value="GLR_AS"/>
</dbReference>
<dbReference type="InterPro" id="IPR036388">
    <property type="entry name" value="WH-like_DNA-bd_sf"/>
</dbReference>
<evidence type="ECO:0000256" key="4">
    <source>
        <dbReference type="ARBA" id="ARBA00023284"/>
    </source>
</evidence>